<dbReference type="Proteomes" id="UP000199063">
    <property type="component" value="Unassembled WGS sequence"/>
</dbReference>
<keyword evidence="4 5" id="KW-0472">Membrane</keyword>
<reference evidence="8" key="1">
    <citation type="submission" date="2016-10" db="EMBL/GenBank/DDBJ databases">
        <authorList>
            <person name="Varghese N."/>
            <person name="Submissions S."/>
        </authorList>
    </citation>
    <scope>NUCLEOTIDE SEQUENCE [LARGE SCALE GENOMIC DNA]</scope>
    <source>
        <strain evidence="8">CGMCC 4.7042</strain>
    </source>
</reference>
<dbReference type="PANTHER" id="PTHR39535:SF2">
    <property type="entry name" value="HTTM DOMAIN-CONTAINING PROTEIN"/>
    <property type="match status" value="1"/>
</dbReference>
<accession>A0A1G9W5C8</accession>
<dbReference type="InterPro" id="IPR052964">
    <property type="entry name" value="Sporulation_signal_mat"/>
</dbReference>
<evidence type="ECO:0000256" key="1">
    <source>
        <dbReference type="ARBA" id="ARBA00004127"/>
    </source>
</evidence>
<keyword evidence="2 5" id="KW-0812">Transmembrane</keyword>
<dbReference type="PANTHER" id="PTHR39535">
    <property type="entry name" value="SPORULATION-DELAYING PROTEIN SDPB"/>
    <property type="match status" value="1"/>
</dbReference>
<feature type="transmembrane region" description="Helical" evidence="5">
    <location>
        <begin position="25"/>
        <end position="45"/>
    </location>
</feature>
<evidence type="ECO:0000256" key="2">
    <source>
        <dbReference type="ARBA" id="ARBA00022692"/>
    </source>
</evidence>
<keyword evidence="8" id="KW-1185">Reference proteome</keyword>
<dbReference type="SMART" id="SM00752">
    <property type="entry name" value="HTTM"/>
    <property type="match status" value="1"/>
</dbReference>
<name>A0A1G9W5C8_9ACTN</name>
<evidence type="ECO:0000259" key="6">
    <source>
        <dbReference type="SMART" id="SM00752"/>
    </source>
</evidence>
<protein>
    <submittedName>
        <fullName evidence="7">Antimicrobial peptide system protein, SdpB family</fullName>
    </submittedName>
</protein>
<feature type="transmembrane region" description="Helical" evidence="5">
    <location>
        <begin position="266"/>
        <end position="293"/>
    </location>
</feature>
<organism evidence="7 8">
    <name type="scientific">Streptomyces wuyuanensis</name>
    <dbReference type="NCBI Taxonomy" id="1196353"/>
    <lineage>
        <taxon>Bacteria</taxon>
        <taxon>Bacillati</taxon>
        <taxon>Actinomycetota</taxon>
        <taxon>Actinomycetes</taxon>
        <taxon>Kitasatosporales</taxon>
        <taxon>Streptomycetaceae</taxon>
        <taxon>Streptomyces</taxon>
    </lineage>
</organism>
<evidence type="ECO:0000256" key="5">
    <source>
        <dbReference type="SAM" id="Phobius"/>
    </source>
</evidence>
<keyword evidence="3 5" id="KW-1133">Transmembrane helix</keyword>
<dbReference type="GO" id="GO:0012505">
    <property type="term" value="C:endomembrane system"/>
    <property type="evidence" value="ECO:0007669"/>
    <property type="project" value="UniProtKB-SubCell"/>
</dbReference>
<feature type="transmembrane region" description="Helical" evidence="5">
    <location>
        <begin position="183"/>
        <end position="202"/>
    </location>
</feature>
<evidence type="ECO:0000313" key="8">
    <source>
        <dbReference type="Proteomes" id="UP000199063"/>
    </source>
</evidence>
<comment type="subcellular location">
    <subcellularLocation>
        <location evidence="1">Endomembrane system</location>
        <topology evidence="1">Multi-pass membrane protein</topology>
    </subcellularLocation>
</comment>
<evidence type="ECO:0000256" key="4">
    <source>
        <dbReference type="ARBA" id="ARBA00023136"/>
    </source>
</evidence>
<feature type="transmembrane region" description="Helical" evidence="5">
    <location>
        <begin position="85"/>
        <end position="105"/>
    </location>
</feature>
<dbReference type="InterPro" id="IPR053934">
    <property type="entry name" value="HTTM_dom"/>
</dbReference>
<feature type="domain" description="HTTM-like" evidence="6">
    <location>
        <begin position="21"/>
        <end position="304"/>
    </location>
</feature>
<proteinExistence type="predicted"/>
<evidence type="ECO:0000313" key="7">
    <source>
        <dbReference type="EMBL" id="SDM79503.1"/>
    </source>
</evidence>
<dbReference type="Pfam" id="PF05090">
    <property type="entry name" value="HTTM"/>
    <property type="match status" value="1"/>
</dbReference>
<dbReference type="EMBL" id="FNHI01000013">
    <property type="protein sequence ID" value="SDM79503.1"/>
    <property type="molecule type" value="Genomic_DNA"/>
</dbReference>
<sequence>MFSAVLRVRTAFYSRLDEYSRTRRALVGAALTRITLGSVGLYFYVRDYLDRGYLWGPEGVWPWQNFVDPDQGGTFSLYSLGRSDIWFELLFHAGMLAALLFTLGWHTRVMTVVHYVFLWSLYQRNPMLMDGGDNVTSIVLVFMIFVDSGARLSLDARKRAERKLPDADTEAVRHRIGSLLHHAGLLAVTLQVCTVYLVSGMYKVQGRHWQDGTALYYILRVNEFGWPGVNNLLYENAFLVVLMTYGTVFFQLAFTFLLLNRALRPFAVAGGVLLHLGIAIHMAGLITFSLTMIGLELLIMGDDHYRRVRAFLHRFRKALSVTT</sequence>
<dbReference type="InterPro" id="IPR011020">
    <property type="entry name" value="HTTM-like"/>
</dbReference>
<feature type="transmembrane region" description="Helical" evidence="5">
    <location>
        <begin position="237"/>
        <end position="259"/>
    </location>
</feature>
<dbReference type="STRING" id="1196353.SAMN05444921_113137"/>
<dbReference type="AlphaFoldDB" id="A0A1G9W5C8"/>
<gene>
    <name evidence="7" type="ORF">SAMN05444921_113137</name>
</gene>
<evidence type="ECO:0000256" key="3">
    <source>
        <dbReference type="ARBA" id="ARBA00022989"/>
    </source>
</evidence>